<dbReference type="GeneID" id="20091748"/>
<name>A0A024T904_9STRA</name>
<organism evidence="1">
    <name type="scientific">Aphanomyces invadans</name>
    <dbReference type="NCBI Taxonomy" id="157072"/>
    <lineage>
        <taxon>Eukaryota</taxon>
        <taxon>Sar</taxon>
        <taxon>Stramenopiles</taxon>
        <taxon>Oomycota</taxon>
        <taxon>Saprolegniomycetes</taxon>
        <taxon>Saprolegniales</taxon>
        <taxon>Verrucalvaceae</taxon>
        <taxon>Aphanomyces</taxon>
    </lineage>
</organism>
<dbReference type="VEuPathDB" id="FungiDB:H310_14698"/>
<gene>
    <name evidence="1" type="ORF">H310_14698</name>
</gene>
<proteinExistence type="predicted"/>
<dbReference type="RefSeq" id="XP_008880824.1">
    <property type="nucleotide sequence ID" value="XM_008882602.1"/>
</dbReference>
<sequence>MVNTDGTINLVIFDYANFTEFVLYKYKIAKVSLQTLSGYRSAIKDYYERHKVPLPAGYASDVTAIFEGILRLCASEAQAGSIKACGKQPLRYLQYVELCKQNRKKLDAGFTHLFLT</sequence>
<dbReference type="AlphaFoldDB" id="A0A024T904"/>
<evidence type="ECO:0000313" key="1">
    <source>
        <dbReference type="EMBL" id="ETV90508.1"/>
    </source>
</evidence>
<evidence type="ECO:0008006" key="2">
    <source>
        <dbReference type="Google" id="ProtNLM"/>
    </source>
</evidence>
<accession>A0A024T904</accession>
<dbReference type="OrthoDB" id="167802at2759"/>
<reference evidence="1" key="1">
    <citation type="submission" date="2013-12" db="EMBL/GenBank/DDBJ databases">
        <title>The Genome Sequence of Aphanomyces invadans NJM9701.</title>
        <authorList>
            <consortium name="The Broad Institute Genomics Platform"/>
            <person name="Russ C."/>
            <person name="Tyler B."/>
            <person name="van West P."/>
            <person name="Dieguez-Uribeondo J."/>
            <person name="Young S.K."/>
            <person name="Zeng Q."/>
            <person name="Gargeya S."/>
            <person name="Fitzgerald M."/>
            <person name="Abouelleil A."/>
            <person name="Alvarado L."/>
            <person name="Chapman S.B."/>
            <person name="Gainer-Dewar J."/>
            <person name="Goldberg J."/>
            <person name="Griggs A."/>
            <person name="Gujja S."/>
            <person name="Hansen M."/>
            <person name="Howarth C."/>
            <person name="Imamovic A."/>
            <person name="Ireland A."/>
            <person name="Larimer J."/>
            <person name="McCowan C."/>
            <person name="Murphy C."/>
            <person name="Pearson M."/>
            <person name="Poon T.W."/>
            <person name="Priest M."/>
            <person name="Roberts A."/>
            <person name="Saif S."/>
            <person name="Shea T."/>
            <person name="Sykes S."/>
            <person name="Wortman J."/>
            <person name="Nusbaum C."/>
            <person name="Birren B."/>
        </authorList>
    </citation>
    <scope>NUCLEOTIDE SEQUENCE [LARGE SCALE GENOMIC DNA]</scope>
    <source>
        <strain evidence="1">NJM9701</strain>
    </source>
</reference>
<dbReference type="EMBL" id="KI914033">
    <property type="protein sequence ID" value="ETV90508.1"/>
    <property type="molecule type" value="Genomic_DNA"/>
</dbReference>
<protein>
    <recommendedName>
        <fullName evidence="2">Core-binding (CB) domain-containing protein</fullName>
    </recommendedName>
</protein>